<gene>
    <name evidence="1" type="ORF">OEZ85_003279</name>
</gene>
<accession>A0ABY8U0Q9</accession>
<dbReference type="Proteomes" id="UP001244341">
    <property type="component" value="Chromosome 5b"/>
</dbReference>
<evidence type="ECO:0008006" key="3">
    <source>
        <dbReference type="Google" id="ProtNLM"/>
    </source>
</evidence>
<dbReference type="EMBL" id="CP126212">
    <property type="protein sequence ID" value="WIA14795.1"/>
    <property type="molecule type" value="Genomic_DNA"/>
</dbReference>
<keyword evidence="2" id="KW-1185">Reference proteome</keyword>
<proteinExistence type="predicted"/>
<name>A0ABY8U0Q9_TETOB</name>
<sequence>MISSNSNTLSPGSYVPFIGTSVVRDGQLLLERLYYSLDYPVRYFIVVVSERTWASRRRVGALGYELQHMHDYADNVVIVTCAHAPAVTEGWNAVFHTFPDEPWGVYNARDTAWQPGALAKLSGHMWQAVRDDHMEVAYFNWTIDINMGIHNAFAMTKKGRDRFGLFDENIYPAFAEDDDFRVRQGRMVPPMKVYILRDVQLLHGAARTSQYMSGFHTTDEFVIVDNEKEEARKQALGIRQQVNNQYLYRKWGCPGGGPWFAPTFKTPFNKSVPVWYWETSKRQRQMDVGLQVNDPPGLGGRGVPFLDAHGAVIYRIPEHYSNWTGYLERALPMCRVTGKIGIVRNTSEGIICI</sequence>
<organism evidence="1 2">
    <name type="scientific">Tetradesmus obliquus</name>
    <name type="common">Green alga</name>
    <name type="synonym">Acutodesmus obliquus</name>
    <dbReference type="NCBI Taxonomy" id="3088"/>
    <lineage>
        <taxon>Eukaryota</taxon>
        <taxon>Viridiplantae</taxon>
        <taxon>Chlorophyta</taxon>
        <taxon>core chlorophytes</taxon>
        <taxon>Chlorophyceae</taxon>
        <taxon>CS clade</taxon>
        <taxon>Sphaeropleales</taxon>
        <taxon>Scenedesmaceae</taxon>
        <taxon>Tetradesmus</taxon>
    </lineage>
</organism>
<protein>
    <recommendedName>
        <fullName evidence="3">Nucleotide-diphospho-sugar transferase domain-containing protein</fullName>
    </recommendedName>
</protein>
<evidence type="ECO:0000313" key="2">
    <source>
        <dbReference type="Proteomes" id="UP001244341"/>
    </source>
</evidence>
<evidence type="ECO:0000313" key="1">
    <source>
        <dbReference type="EMBL" id="WIA14795.1"/>
    </source>
</evidence>
<reference evidence="1 2" key="1">
    <citation type="submission" date="2023-05" db="EMBL/GenBank/DDBJ databases">
        <title>A 100% complete, gapless, phased diploid assembly of the Scenedesmus obliquus UTEX 3031 genome.</title>
        <authorList>
            <person name="Biondi T.C."/>
            <person name="Hanschen E.R."/>
            <person name="Kwon T."/>
            <person name="Eng W."/>
            <person name="Kruse C.P.S."/>
            <person name="Koehler S.I."/>
            <person name="Kunde Y."/>
            <person name="Gleasner C.D."/>
            <person name="You Mak K.T."/>
            <person name="Polle J."/>
            <person name="Hovde B.T."/>
            <person name="Starkenburg S.R."/>
        </authorList>
    </citation>
    <scope>NUCLEOTIDE SEQUENCE [LARGE SCALE GENOMIC DNA]</scope>
    <source>
        <strain evidence="1 2">DOE0152z</strain>
    </source>
</reference>